<name>A0A5A7PSY4_STRAF</name>
<keyword evidence="3" id="KW-1185">Reference proteome</keyword>
<dbReference type="EMBL" id="BKCP01005050">
    <property type="protein sequence ID" value="GER35925.1"/>
    <property type="molecule type" value="Genomic_DNA"/>
</dbReference>
<feature type="region of interest" description="Disordered" evidence="1">
    <location>
        <begin position="112"/>
        <end position="141"/>
    </location>
</feature>
<proteinExistence type="predicted"/>
<sequence>MCLFGNSPVMAVHGEKIGGGKNILEYDTHSRPYTGCPPPRAAAPPLSYSPTFRPRRRQVLCRRCHAGKPSAPPYSLPYGRAFLFPRLATLQRRAAAYVDELSDPDTDVQKKVKLRSENSRRPYFRSPRIEPPRPLENPATNDRSRFIRCLTIGARRRRPKKN</sequence>
<evidence type="ECO:0000313" key="2">
    <source>
        <dbReference type="EMBL" id="GER35925.1"/>
    </source>
</evidence>
<comment type="caution">
    <text evidence="2">The sequence shown here is derived from an EMBL/GenBank/DDBJ whole genome shotgun (WGS) entry which is preliminary data.</text>
</comment>
<accession>A0A5A7PSY4</accession>
<gene>
    <name evidence="2" type="ORF">STAS_12238</name>
</gene>
<reference evidence="3" key="1">
    <citation type="journal article" date="2019" name="Curr. Biol.">
        <title>Genome Sequence of Striga asiatica Provides Insight into the Evolution of Plant Parasitism.</title>
        <authorList>
            <person name="Yoshida S."/>
            <person name="Kim S."/>
            <person name="Wafula E.K."/>
            <person name="Tanskanen J."/>
            <person name="Kim Y.M."/>
            <person name="Honaas L."/>
            <person name="Yang Z."/>
            <person name="Spallek T."/>
            <person name="Conn C.E."/>
            <person name="Ichihashi Y."/>
            <person name="Cheong K."/>
            <person name="Cui S."/>
            <person name="Der J.P."/>
            <person name="Gundlach H."/>
            <person name="Jiao Y."/>
            <person name="Hori C."/>
            <person name="Ishida J.K."/>
            <person name="Kasahara H."/>
            <person name="Kiba T."/>
            <person name="Kim M.S."/>
            <person name="Koo N."/>
            <person name="Laohavisit A."/>
            <person name="Lee Y.H."/>
            <person name="Lumba S."/>
            <person name="McCourt P."/>
            <person name="Mortimer J.C."/>
            <person name="Mutuku J.M."/>
            <person name="Nomura T."/>
            <person name="Sasaki-Sekimoto Y."/>
            <person name="Seto Y."/>
            <person name="Wang Y."/>
            <person name="Wakatake T."/>
            <person name="Sakakibara H."/>
            <person name="Demura T."/>
            <person name="Yamaguchi S."/>
            <person name="Yoneyama K."/>
            <person name="Manabe R.I."/>
            <person name="Nelson D.C."/>
            <person name="Schulman A.H."/>
            <person name="Timko M.P."/>
            <person name="dePamphilis C.W."/>
            <person name="Choi D."/>
            <person name="Shirasu K."/>
        </authorList>
    </citation>
    <scope>NUCLEOTIDE SEQUENCE [LARGE SCALE GENOMIC DNA]</scope>
    <source>
        <strain evidence="3">cv. UVA1</strain>
    </source>
</reference>
<dbReference type="Proteomes" id="UP000325081">
    <property type="component" value="Unassembled WGS sequence"/>
</dbReference>
<dbReference type="AlphaFoldDB" id="A0A5A7PSY4"/>
<protein>
    <submittedName>
        <fullName evidence="2">Ypt/Rab-GAP domain of gyp1p superfamily protein</fullName>
    </submittedName>
</protein>
<evidence type="ECO:0000313" key="3">
    <source>
        <dbReference type="Proteomes" id="UP000325081"/>
    </source>
</evidence>
<organism evidence="2 3">
    <name type="scientific">Striga asiatica</name>
    <name type="common">Asiatic witchweed</name>
    <name type="synonym">Buchnera asiatica</name>
    <dbReference type="NCBI Taxonomy" id="4170"/>
    <lineage>
        <taxon>Eukaryota</taxon>
        <taxon>Viridiplantae</taxon>
        <taxon>Streptophyta</taxon>
        <taxon>Embryophyta</taxon>
        <taxon>Tracheophyta</taxon>
        <taxon>Spermatophyta</taxon>
        <taxon>Magnoliopsida</taxon>
        <taxon>eudicotyledons</taxon>
        <taxon>Gunneridae</taxon>
        <taxon>Pentapetalae</taxon>
        <taxon>asterids</taxon>
        <taxon>lamiids</taxon>
        <taxon>Lamiales</taxon>
        <taxon>Orobanchaceae</taxon>
        <taxon>Buchnereae</taxon>
        <taxon>Striga</taxon>
    </lineage>
</organism>
<evidence type="ECO:0000256" key="1">
    <source>
        <dbReference type="SAM" id="MobiDB-lite"/>
    </source>
</evidence>